<evidence type="ECO:0000313" key="2">
    <source>
        <dbReference type="EMBL" id="NMM98433.1"/>
    </source>
</evidence>
<dbReference type="InterPro" id="IPR046062">
    <property type="entry name" value="DUF6020"/>
</dbReference>
<accession>A0A7Y0HX74</accession>
<gene>
    <name evidence="2" type="ORF">G1C97_1385</name>
</gene>
<dbReference type="Pfam" id="PF19484">
    <property type="entry name" value="DUF6020"/>
    <property type="match status" value="1"/>
</dbReference>
<proteinExistence type="predicted"/>
<feature type="transmembrane region" description="Helical" evidence="1">
    <location>
        <begin position="48"/>
        <end position="65"/>
    </location>
</feature>
<keyword evidence="1" id="KW-0472">Membrane</keyword>
<evidence type="ECO:0000313" key="3">
    <source>
        <dbReference type="Proteomes" id="UP000543419"/>
    </source>
</evidence>
<feature type="transmembrane region" description="Helical" evidence="1">
    <location>
        <begin position="118"/>
        <end position="139"/>
    </location>
</feature>
<reference evidence="2 3" key="1">
    <citation type="submission" date="2020-02" db="EMBL/GenBank/DDBJ databases">
        <title>Characterization of phylogenetic diversity of novel bifidobacterial species isolated in Czech ZOOs.</title>
        <authorList>
            <person name="Lugli G.A."/>
            <person name="Vera N.B."/>
            <person name="Ventura M."/>
        </authorList>
    </citation>
    <scope>NUCLEOTIDE SEQUENCE [LARGE SCALE GENOMIC DNA]</scope>
    <source>
        <strain evidence="2 3">DSM 109959</strain>
    </source>
</reference>
<feature type="transmembrane region" description="Helical" evidence="1">
    <location>
        <begin position="95"/>
        <end position="111"/>
    </location>
</feature>
<sequence length="388" mass="43373">MLAMAFSVMLGYFGGRLGMSWKFCLAALLFLSLNPVFGRLPASVVKDITAMPFIIVWMVLFVEYVRRIRSNRKIGVGLVALMIVFAVLCAETRKINVYVILAVMMLVLVFFRKRLLTILIIVATLGSVMGINSYAFSALHIAKGGRQEMLAIPLQQAFTVLDKYGDSMDAQHKKAIETIIVCDPQQIIDAGYDWTNANPVKDRDCFNKDATSKELADFMVVWVKEGLAHPADYLNSVSWLGDYFKLGPVYDEGFYVRRGWEEFGTAQTILPEYVDGTEPNQGQGIAKSLYTAASKTPVLGLLMSEATYTVCIPLLSIGLCVVLRRTKNLIYSSPLLISLATVFVTPRHNARYSYVLLFCSLLWLVVPFITTDTTEHRSDESHDETHGE</sequence>
<keyword evidence="3" id="KW-1185">Reference proteome</keyword>
<feature type="transmembrane region" description="Helical" evidence="1">
    <location>
        <begin position="298"/>
        <end position="322"/>
    </location>
</feature>
<name>A0A7Y0HX74_9BIFI</name>
<protein>
    <submittedName>
        <fullName evidence="2">Uncharacterized protein</fullName>
    </submittedName>
</protein>
<keyword evidence="1" id="KW-0812">Transmembrane</keyword>
<feature type="transmembrane region" description="Helical" evidence="1">
    <location>
        <begin position="72"/>
        <end position="89"/>
    </location>
</feature>
<keyword evidence="1" id="KW-1133">Transmembrane helix</keyword>
<organism evidence="2 3">
    <name type="scientific">Bifidobacterium olomucense</name>
    <dbReference type="NCBI Taxonomy" id="2675324"/>
    <lineage>
        <taxon>Bacteria</taxon>
        <taxon>Bacillati</taxon>
        <taxon>Actinomycetota</taxon>
        <taxon>Actinomycetes</taxon>
        <taxon>Bifidobacteriales</taxon>
        <taxon>Bifidobacteriaceae</taxon>
        <taxon>Bifidobacterium</taxon>
    </lineage>
</organism>
<dbReference type="Proteomes" id="UP000543419">
    <property type="component" value="Unassembled WGS sequence"/>
</dbReference>
<evidence type="ECO:0000256" key="1">
    <source>
        <dbReference type="SAM" id="Phobius"/>
    </source>
</evidence>
<dbReference type="EMBL" id="JAAIIG010000005">
    <property type="protein sequence ID" value="NMM98433.1"/>
    <property type="molecule type" value="Genomic_DNA"/>
</dbReference>
<dbReference type="AlphaFoldDB" id="A0A7Y0HX74"/>
<feature type="transmembrane region" description="Helical" evidence="1">
    <location>
        <begin position="352"/>
        <end position="370"/>
    </location>
</feature>
<comment type="caution">
    <text evidence="2">The sequence shown here is derived from an EMBL/GenBank/DDBJ whole genome shotgun (WGS) entry which is preliminary data.</text>
</comment>